<dbReference type="PANTHER" id="PTHR43877">
    <property type="entry name" value="AMINOALKYLPHOSPHONATE N-ACETYLTRANSFERASE-RELATED-RELATED"/>
    <property type="match status" value="1"/>
</dbReference>
<dbReference type="SUPFAM" id="SSF55729">
    <property type="entry name" value="Acyl-CoA N-acyltransferases (Nat)"/>
    <property type="match status" value="1"/>
</dbReference>
<protein>
    <submittedName>
        <fullName evidence="4">GNAT family N-acetyltransferase</fullName>
    </submittedName>
</protein>
<organism evidence="4 5">
    <name type="scientific">Paenibacillus baimaensis</name>
    <dbReference type="NCBI Taxonomy" id="2982185"/>
    <lineage>
        <taxon>Bacteria</taxon>
        <taxon>Bacillati</taxon>
        <taxon>Bacillota</taxon>
        <taxon>Bacilli</taxon>
        <taxon>Bacillales</taxon>
        <taxon>Paenibacillaceae</taxon>
        <taxon>Paenibacillus</taxon>
    </lineage>
</organism>
<dbReference type="InterPro" id="IPR050832">
    <property type="entry name" value="Bact_Acetyltransf"/>
</dbReference>
<dbReference type="RefSeq" id="WP_262682160.1">
    <property type="nucleotide sequence ID" value="NZ_JAOQIO010000005.1"/>
</dbReference>
<evidence type="ECO:0000256" key="1">
    <source>
        <dbReference type="ARBA" id="ARBA00022679"/>
    </source>
</evidence>
<keyword evidence="1" id="KW-0808">Transferase</keyword>
<dbReference type="InterPro" id="IPR016181">
    <property type="entry name" value="Acyl_CoA_acyltransferase"/>
</dbReference>
<dbReference type="Pfam" id="PF00583">
    <property type="entry name" value="Acetyltransf_1"/>
    <property type="match status" value="1"/>
</dbReference>
<keyword evidence="5" id="KW-1185">Reference proteome</keyword>
<evidence type="ECO:0000313" key="4">
    <source>
        <dbReference type="EMBL" id="MCU6790663.1"/>
    </source>
</evidence>
<evidence type="ECO:0000259" key="3">
    <source>
        <dbReference type="PROSITE" id="PS51186"/>
    </source>
</evidence>
<sequence length="155" mass="17422">MNIEVKEADIDQADLILSTMQQAFQEYAGKLNPPSGALSETADDIIKIIQQGGGAVIAWSGQTAVGSARYKFKDSHMYIGRVSVSPAYRGNGICKKLLSFIEEQARAKGILETRVEVRLSIPGNIELYQKLKYEIIDHKYYPEQTDSWYVMSKRE</sequence>
<keyword evidence="2" id="KW-0012">Acyltransferase</keyword>
<gene>
    <name evidence="4" type="ORF">OB236_00855</name>
</gene>
<reference evidence="4 5" key="1">
    <citation type="submission" date="2022-09" db="EMBL/GenBank/DDBJ databases">
        <authorList>
            <person name="Han X.L."/>
            <person name="Wang Q."/>
            <person name="Lu T."/>
        </authorList>
    </citation>
    <scope>NUCLEOTIDE SEQUENCE [LARGE SCALE GENOMIC DNA]</scope>
    <source>
        <strain evidence="4 5">WQ 127069</strain>
    </source>
</reference>
<evidence type="ECO:0000313" key="5">
    <source>
        <dbReference type="Proteomes" id="UP001652445"/>
    </source>
</evidence>
<dbReference type="CDD" id="cd04301">
    <property type="entry name" value="NAT_SF"/>
    <property type="match status" value="1"/>
</dbReference>
<name>A0ABT2U7Q8_9BACL</name>
<comment type="caution">
    <text evidence="4">The sequence shown here is derived from an EMBL/GenBank/DDBJ whole genome shotgun (WGS) entry which is preliminary data.</text>
</comment>
<dbReference type="PANTHER" id="PTHR43877:SF2">
    <property type="entry name" value="AMINOALKYLPHOSPHONATE N-ACETYLTRANSFERASE-RELATED"/>
    <property type="match status" value="1"/>
</dbReference>
<dbReference type="PROSITE" id="PS51186">
    <property type="entry name" value="GNAT"/>
    <property type="match status" value="1"/>
</dbReference>
<dbReference type="Gene3D" id="3.40.630.30">
    <property type="match status" value="1"/>
</dbReference>
<proteinExistence type="predicted"/>
<dbReference type="InterPro" id="IPR000182">
    <property type="entry name" value="GNAT_dom"/>
</dbReference>
<dbReference type="Proteomes" id="UP001652445">
    <property type="component" value="Unassembled WGS sequence"/>
</dbReference>
<evidence type="ECO:0000256" key="2">
    <source>
        <dbReference type="ARBA" id="ARBA00023315"/>
    </source>
</evidence>
<accession>A0ABT2U7Q8</accession>
<dbReference type="EMBL" id="JAOQIO010000005">
    <property type="protein sequence ID" value="MCU6790663.1"/>
    <property type="molecule type" value="Genomic_DNA"/>
</dbReference>
<feature type="domain" description="N-acetyltransferase" evidence="3">
    <location>
        <begin position="3"/>
        <end position="155"/>
    </location>
</feature>